<organism evidence="1 2">
    <name type="scientific">Haloferax namakaokahaiae</name>
    <dbReference type="NCBI Taxonomy" id="1748331"/>
    <lineage>
        <taxon>Archaea</taxon>
        <taxon>Methanobacteriati</taxon>
        <taxon>Methanobacteriota</taxon>
        <taxon>Stenosarchaea group</taxon>
        <taxon>Halobacteria</taxon>
        <taxon>Halobacteriales</taxon>
        <taxon>Haloferacaceae</taxon>
        <taxon>Haloferax</taxon>
    </lineage>
</organism>
<name>A0ABD5ZHP9_9EURY</name>
<protein>
    <submittedName>
        <fullName evidence="1">Uncharacterized protein</fullName>
    </submittedName>
</protein>
<evidence type="ECO:0000313" key="2">
    <source>
        <dbReference type="Proteomes" id="UP001596481"/>
    </source>
</evidence>
<gene>
    <name evidence="1" type="ORF">ACFQJC_14460</name>
</gene>
<reference evidence="1 2" key="1">
    <citation type="journal article" date="2019" name="Int. J. Syst. Evol. Microbiol.">
        <title>The Global Catalogue of Microorganisms (GCM) 10K type strain sequencing project: providing services to taxonomists for standard genome sequencing and annotation.</title>
        <authorList>
            <consortium name="The Broad Institute Genomics Platform"/>
            <consortium name="The Broad Institute Genome Sequencing Center for Infectious Disease"/>
            <person name="Wu L."/>
            <person name="Ma J."/>
        </authorList>
    </citation>
    <scope>NUCLEOTIDE SEQUENCE [LARGE SCALE GENOMIC DNA]</scope>
    <source>
        <strain evidence="1 2">DSM 29988</strain>
    </source>
</reference>
<accession>A0ABD5ZHP9</accession>
<dbReference type="Proteomes" id="UP001596481">
    <property type="component" value="Unassembled WGS sequence"/>
</dbReference>
<sequence>MSATEPDANDVPFNEPVTVTIPAGSKATITVRTAADGVFNVDMLAISKRPNTTYTAEFDGVERFDAAIPPTDIDDSSVTWKPPHKFSKRMKVVIRNFGSTSEIYHCQPRGWESVQ</sequence>
<keyword evidence="2" id="KW-1185">Reference proteome</keyword>
<comment type="caution">
    <text evidence="1">The sequence shown here is derived from an EMBL/GenBank/DDBJ whole genome shotgun (WGS) entry which is preliminary data.</text>
</comment>
<dbReference type="EMBL" id="JBHTAA010000005">
    <property type="protein sequence ID" value="MFC7204719.1"/>
    <property type="molecule type" value="Genomic_DNA"/>
</dbReference>
<dbReference type="AlphaFoldDB" id="A0ABD5ZHP9"/>
<evidence type="ECO:0000313" key="1">
    <source>
        <dbReference type="EMBL" id="MFC7204719.1"/>
    </source>
</evidence>
<dbReference type="RefSeq" id="WP_390224646.1">
    <property type="nucleotide sequence ID" value="NZ_JBHTAA010000005.1"/>
</dbReference>
<proteinExistence type="predicted"/>